<dbReference type="InterPro" id="IPR027417">
    <property type="entry name" value="P-loop_NTPase"/>
</dbReference>
<accession>A0A6B0GDM2</accession>
<evidence type="ECO:0000313" key="3">
    <source>
        <dbReference type="Proteomes" id="UP000451471"/>
    </source>
</evidence>
<dbReference type="PANTHER" id="PTHR21343:SF9">
    <property type="entry name" value="LIPID II ISOGLUTAMINYL SYNTHASE (GLUTAMINE-HYDROLYZING) SUBUNIT GATD"/>
    <property type="match status" value="1"/>
</dbReference>
<comment type="caution">
    <text evidence="2">The sequence shown here is derived from an EMBL/GenBank/DDBJ whole genome shotgun (WGS) entry which is preliminary data.</text>
</comment>
<dbReference type="OrthoDB" id="53136at2157"/>
<dbReference type="Gene3D" id="3.40.50.300">
    <property type="entry name" value="P-loop containing nucleotide triphosphate hydrolases"/>
    <property type="match status" value="1"/>
</dbReference>
<proteinExistence type="predicted"/>
<sequence>MARTVLFAGTTREAGVESLVTALCRGYADRGRSVTPFAALAPAPVGATVAPAVRTQALAAGVDPDPTLSPVLRAPDGGLTVDGESVGVPDGYHDPRWGRARAAAERAHDRLPTTTDLVLASTHEPLSEGPVDAPPLGSSDLARVADADVVLVADASRGGAFASLAGTLGLLSPALRERVRACVLTRVPSADRTALEARVEQFEAEVERPVCGLLPALTAGTVDEAARTVDADLTLPFAP</sequence>
<dbReference type="Proteomes" id="UP000451471">
    <property type="component" value="Unassembled WGS sequence"/>
</dbReference>
<evidence type="ECO:0000313" key="2">
    <source>
        <dbReference type="EMBL" id="MWG33016.1"/>
    </source>
</evidence>
<dbReference type="AlphaFoldDB" id="A0A6B0GDM2"/>
<dbReference type="PANTHER" id="PTHR21343">
    <property type="entry name" value="DETHIOBIOTIN SYNTHETASE"/>
    <property type="match status" value="1"/>
</dbReference>
<protein>
    <submittedName>
        <fullName evidence="2">Uncharacterized protein</fullName>
    </submittedName>
</protein>
<organism evidence="2 3">
    <name type="scientific">Halomarina oriensis</name>
    <dbReference type="NCBI Taxonomy" id="671145"/>
    <lineage>
        <taxon>Archaea</taxon>
        <taxon>Methanobacteriati</taxon>
        <taxon>Methanobacteriota</taxon>
        <taxon>Stenosarchaea group</taxon>
        <taxon>Halobacteria</taxon>
        <taxon>Halobacteriales</taxon>
        <taxon>Natronomonadaceae</taxon>
        <taxon>Halomarina</taxon>
    </lineage>
</organism>
<dbReference type="SUPFAM" id="SSF52540">
    <property type="entry name" value="P-loop containing nucleoside triphosphate hydrolases"/>
    <property type="match status" value="1"/>
</dbReference>
<dbReference type="EMBL" id="WSZK01000001">
    <property type="protein sequence ID" value="MWG33016.1"/>
    <property type="molecule type" value="Genomic_DNA"/>
</dbReference>
<keyword evidence="1" id="KW-0315">Glutamine amidotransferase</keyword>
<name>A0A6B0GDM2_9EURY</name>
<reference evidence="2 3" key="1">
    <citation type="submission" date="2019-12" db="EMBL/GenBank/DDBJ databases">
        <title>Halocatena pleomorpha gen. nov. sp. nov., an extremely halophilic archaeon of family Halobacteriaceae isolated from saltpan soil.</title>
        <authorList>
            <person name="Pal Y."/>
            <person name="Verma A."/>
            <person name="Krishnamurthi S."/>
            <person name="Kumar P."/>
        </authorList>
    </citation>
    <scope>NUCLEOTIDE SEQUENCE [LARGE SCALE GENOMIC DNA]</scope>
    <source>
        <strain evidence="2 3">JCM 16495</strain>
    </source>
</reference>
<keyword evidence="3" id="KW-1185">Reference proteome</keyword>
<dbReference type="RefSeq" id="WP_158202741.1">
    <property type="nucleotide sequence ID" value="NZ_WSZK01000001.1"/>
</dbReference>
<evidence type="ECO:0000256" key="1">
    <source>
        <dbReference type="ARBA" id="ARBA00022962"/>
    </source>
</evidence>
<gene>
    <name evidence="2" type="ORF">GQS65_00680</name>
</gene>